<feature type="compositionally biased region" description="Acidic residues" evidence="6">
    <location>
        <begin position="59"/>
        <end position="81"/>
    </location>
</feature>
<dbReference type="PANTHER" id="PTHR13218:SF8">
    <property type="entry name" value="TRANSCRIPTION INITIATION FACTOR TFIID SUBUNIT 11"/>
    <property type="match status" value="1"/>
</dbReference>
<dbReference type="GO" id="GO:0005669">
    <property type="term" value="C:transcription factor TFIID complex"/>
    <property type="evidence" value="ECO:0007669"/>
    <property type="project" value="InterPro"/>
</dbReference>
<dbReference type="SUPFAM" id="SSF47113">
    <property type="entry name" value="Histone-fold"/>
    <property type="match status" value="1"/>
</dbReference>
<dbReference type="Proteomes" id="UP000279259">
    <property type="component" value="Unassembled WGS sequence"/>
</dbReference>
<comment type="subcellular location">
    <subcellularLocation>
        <location evidence="1">Nucleus</location>
    </subcellularLocation>
</comment>
<evidence type="ECO:0000256" key="2">
    <source>
        <dbReference type="ARBA" id="ARBA00009788"/>
    </source>
</evidence>
<feature type="compositionally biased region" description="Basic and acidic residues" evidence="6">
    <location>
        <begin position="30"/>
        <end position="39"/>
    </location>
</feature>
<dbReference type="OrthoDB" id="28335at2759"/>
<dbReference type="PANTHER" id="PTHR13218">
    <property type="entry name" value="TRANSCRIPTION INITIATION FACTOR TFIID SUBUNIT 11-RELATED"/>
    <property type="match status" value="1"/>
</dbReference>
<dbReference type="InterPro" id="IPR006809">
    <property type="entry name" value="TAFII28_dom"/>
</dbReference>
<proteinExistence type="inferred from homology"/>
<dbReference type="Pfam" id="PF04719">
    <property type="entry name" value="TAFII28"/>
    <property type="match status" value="1"/>
</dbReference>
<keyword evidence="9" id="KW-1185">Reference proteome</keyword>
<evidence type="ECO:0000256" key="4">
    <source>
        <dbReference type="ARBA" id="ARBA00023163"/>
    </source>
</evidence>
<organism evidence="8 9">
    <name type="scientific">Saitozyma podzolica</name>
    <dbReference type="NCBI Taxonomy" id="1890683"/>
    <lineage>
        <taxon>Eukaryota</taxon>
        <taxon>Fungi</taxon>
        <taxon>Dikarya</taxon>
        <taxon>Basidiomycota</taxon>
        <taxon>Agaricomycotina</taxon>
        <taxon>Tremellomycetes</taxon>
        <taxon>Tremellales</taxon>
        <taxon>Trimorphomycetaceae</taxon>
        <taxon>Saitozyma</taxon>
    </lineage>
</organism>
<dbReference type="STRING" id="1890683.A0A427YNC2"/>
<evidence type="ECO:0000313" key="9">
    <source>
        <dbReference type="Proteomes" id="UP000279259"/>
    </source>
</evidence>
<gene>
    <name evidence="8" type="ORF">EHS25_008049</name>
</gene>
<feature type="compositionally biased region" description="Basic and acidic residues" evidence="6">
    <location>
        <begin position="138"/>
        <end position="156"/>
    </location>
</feature>
<evidence type="ECO:0000313" key="8">
    <source>
        <dbReference type="EMBL" id="RSH92604.1"/>
    </source>
</evidence>
<name>A0A427YNC2_9TREE</name>
<dbReference type="InterPro" id="IPR009072">
    <property type="entry name" value="Histone-fold"/>
</dbReference>
<feature type="compositionally biased region" description="Acidic residues" evidence="6">
    <location>
        <begin position="40"/>
        <end position="49"/>
    </location>
</feature>
<feature type="compositionally biased region" description="Gly residues" evidence="6">
    <location>
        <begin position="103"/>
        <end position="121"/>
    </location>
</feature>
<feature type="region of interest" description="Disordered" evidence="6">
    <location>
        <begin position="1"/>
        <end position="156"/>
    </location>
</feature>
<dbReference type="CDD" id="cd08048">
    <property type="entry name" value="HFD_TAF11"/>
    <property type="match status" value="1"/>
</dbReference>
<keyword evidence="3" id="KW-0805">Transcription regulation</keyword>
<feature type="domain" description="TAFII28-like protein" evidence="7">
    <location>
        <begin position="163"/>
        <end position="264"/>
    </location>
</feature>
<evidence type="ECO:0000256" key="1">
    <source>
        <dbReference type="ARBA" id="ARBA00004123"/>
    </source>
</evidence>
<dbReference type="Gene3D" id="1.10.20.10">
    <property type="entry name" value="Histone, subunit A"/>
    <property type="match status" value="1"/>
</dbReference>
<comment type="similarity">
    <text evidence="2">Belongs to the TAF11 family.</text>
</comment>
<evidence type="ECO:0000256" key="6">
    <source>
        <dbReference type="SAM" id="MobiDB-lite"/>
    </source>
</evidence>
<accession>A0A427YNC2</accession>
<dbReference type="AlphaFoldDB" id="A0A427YNC2"/>
<reference evidence="8 9" key="1">
    <citation type="submission" date="2018-11" db="EMBL/GenBank/DDBJ databases">
        <title>Genome sequence of Saitozyma podzolica DSM 27192.</title>
        <authorList>
            <person name="Aliyu H."/>
            <person name="Gorte O."/>
            <person name="Ochsenreither K."/>
        </authorList>
    </citation>
    <scope>NUCLEOTIDE SEQUENCE [LARGE SCALE GENOMIC DNA]</scope>
    <source>
        <strain evidence="8 9">DSM 27192</strain>
    </source>
</reference>
<evidence type="ECO:0000256" key="3">
    <source>
        <dbReference type="ARBA" id="ARBA00023015"/>
    </source>
</evidence>
<dbReference type="GO" id="GO:0051123">
    <property type="term" value="P:RNA polymerase II preinitiation complex assembly"/>
    <property type="evidence" value="ECO:0007669"/>
    <property type="project" value="InterPro"/>
</dbReference>
<comment type="caution">
    <text evidence="8">The sequence shown here is derived from an EMBL/GenBank/DDBJ whole genome shotgun (WGS) entry which is preliminary data.</text>
</comment>
<dbReference type="InterPro" id="IPR045127">
    <property type="entry name" value="TAF11-like"/>
</dbReference>
<dbReference type="GO" id="GO:0046982">
    <property type="term" value="F:protein heterodimerization activity"/>
    <property type="evidence" value="ECO:0007669"/>
    <property type="project" value="InterPro"/>
</dbReference>
<sequence>MASPGGLALPSAYSSKGAGPSRPKKRKARPSADVDRALDERDDVDDDELIAAPVRRVEDEDYENEEADGEVEADIEIEAEGGGDGGRGAFGDATGDGGRDGQVRGGAGGSGSGSGSGGGRVPGRVPGAAGSGTRRRDRTGEVVLDHKEMEKKTRKRKEEAFLLRNEMDPDQAKRFDAFQTAVIPKQAIKRMTSPHVSSSPASQEQDDLVLNREKFDQFCNATLASIIAGLGKIFVAEVVELAKDIQPHSAHPTGPLQPYHLKLARDILEERGILGGPARRGTALKPKRALFRR</sequence>
<keyword evidence="5" id="KW-0539">Nucleus</keyword>
<keyword evidence="4" id="KW-0804">Transcription</keyword>
<protein>
    <recommendedName>
        <fullName evidence="7">TAFII28-like protein domain-containing protein</fullName>
    </recommendedName>
</protein>
<evidence type="ECO:0000256" key="5">
    <source>
        <dbReference type="ARBA" id="ARBA00023242"/>
    </source>
</evidence>
<evidence type="ECO:0000259" key="7">
    <source>
        <dbReference type="Pfam" id="PF04719"/>
    </source>
</evidence>
<dbReference type="GO" id="GO:0016251">
    <property type="term" value="F:RNA polymerase II general transcription initiation factor activity"/>
    <property type="evidence" value="ECO:0007669"/>
    <property type="project" value="TreeGrafter"/>
</dbReference>
<dbReference type="EMBL" id="RSCD01000005">
    <property type="protein sequence ID" value="RSH92604.1"/>
    <property type="molecule type" value="Genomic_DNA"/>
</dbReference>